<organism evidence="3 4">
    <name type="scientific">Panicum miliaceum</name>
    <name type="common">Proso millet</name>
    <name type="synonym">Broomcorn millet</name>
    <dbReference type="NCBI Taxonomy" id="4540"/>
    <lineage>
        <taxon>Eukaryota</taxon>
        <taxon>Viridiplantae</taxon>
        <taxon>Streptophyta</taxon>
        <taxon>Embryophyta</taxon>
        <taxon>Tracheophyta</taxon>
        <taxon>Spermatophyta</taxon>
        <taxon>Magnoliopsida</taxon>
        <taxon>Liliopsida</taxon>
        <taxon>Poales</taxon>
        <taxon>Poaceae</taxon>
        <taxon>PACMAD clade</taxon>
        <taxon>Panicoideae</taxon>
        <taxon>Panicodae</taxon>
        <taxon>Paniceae</taxon>
        <taxon>Panicinae</taxon>
        <taxon>Panicum</taxon>
        <taxon>Panicum sect. Panicum</taxon>
    </lineage>
</organism>
<evidence type="ECO:0000313" key="3">
    <source>
        <dbReference type="EMBL" id="RLN41297.1"/>
    </source>
</evidence>
<feature type="region of interest" description="Disordered" evidence="1">
    <location>
        <begin position="123"/>
        <end position="142"/>
    </location>
</feature>
<dbReference type="Proteomes" id="UP000275267">
    <property type="component" value="Unassembled WGS sequence"/>
</dbReference>
<proteinExistence type="predicted"/>
<keyword evidence="4" id="KW-1185">Reference proteome</keyword>
<evidence type="ECO:0000256" key="1">
    <source>
        <dbReference type="SAM" id="MobiDB-lite"/>
    </source>
</evidence>
<sequence>MTEPGEAAVTLSVISNYVSAASTTLASLCITLASLIDAWLAGDKKGKGKAVEKPTRKRTRGQREWDRALAVPDTQGQPRRFIRIRETQAEGQRESLAAGVGTATQSVTVATQGNTPPTLLRAYASHSSSSTSTSSSFWSTDPRWRCSETRRSCSAITAVQQLK</sequence>
<keyword evidence="2" id="KW-0472">Membrane</keyword>
<dbReference type="AlphaFoldDB" id="A0A3L6TM11"/>
<protein>
    <submittedName>
        <fullName evidence="3">Uncharacterized protein</fullName>
    </submittedName>
</protein>
<dbReference type="EMBL" id="PQIB02000001">
    <property type="protein sequence ID" value="RLN41297.1"/>
    <property type="molecule type" value="Genomic_DNA"/>
</dbReference>
<reference evidence="4" key="1">
    <citation type="journal article" date="2019" name="Nat. Commun.">
        <title>The genome of broomcorn millet.</title>
        <authorList>
            <person name="Zou C."/>
            <person name="Miki D."/>
            <person name="Li D."/>
            <person name="Tang Q."/>
            <person name="Xiao L."/>
            <person name="Rajput S."/>
            <person name="Deng P."/>
            <person name="Jia W."/>
            <person name="Huang R."/>
            <person name="Zhang M."/>
            <person name="Sun Y."/>
            <person name="Hu J."/>
            <person name="Fu X."/>
            <person name="Schnable P.S."/>
            <person name="Li F."/>
            <person name="Zhang H."/>
            <person name="Feng B."/>
            <person name="Zhu X."/>
            <person name="Liu R."/>
            <person name="Schnable J.C."/>
            <person name="Zhu J.-K."/>
            <person name="Zhang H."/>
        </authorList>
    </citation>
    <scope>NUCLEOTIDE SEQUENCE [LARGE SCALE GENOMIC DNA]</scope>
</reference>
<keyword evidence="2" id="KW-1133">Transmembrane helix</keyword>
<name>A0A3L6TM11_PANMI</name>
<evidence type="ECO:0000256" key="2">
    <source>
        <dbReference type="SAM" id="Phobius"/>
    </source>
</evidence>
<feature type="transmembrane region" description="Helical" evidence="2">
    <location>
        <begin position="20"/>
        <end position="40"/>
    </location>
</feature>
<accession>A0A3L6TM11</accession>
<feature type="compositionally biased region" description="Low complexity" evidence="1">
    <location>
        <begin position="125"/>
        <end position="140"/>
    </location>
</feature>
<keyword evidence="2" id="KW-0812">Transmembrane</keyword>
<gene>
    <name evidence="3" type="ORF">C2845_PM01G38850</name>
</gene>
<evidence type="ECO:0000313" key="4">
    <source>
        <dbReference type="Proteomes" id="UP000275267"/>
    </source>
</evidence>
<comment type="caution">
    <text evidence="3">The sequence shown here is derived from an EMBL/GenBank/DDBJ whole genome shotgun (WGS) entry which is preliminary data.</text>
</comment>